<sequence>MGWQKRHVRPSSCCAPGLPHQPPSARRLTTVNPATYTGTGGSDVAILHLAGASPAVVFNRKRRTKRVQ</sequence>
<name>A0A1A8XF26_9PROT</name>
<feature type="region of interest" description="Disordered" evidence="1">
    <location>
        <begin position="1"/>
        <end position="28"/>
    </location>
</feature>
<dbReference type="AlphaFoldDB" id="A0A1A8XF26"/>
<accession>A0A1A8XF26</accession>
<evidence type="ECO:0000313" key="3">
    <source>
        <dbReference type="Proteomes" id="UP000199169"/>
    </source>
</evidence>
<dbReference type="STRING" id="1860102.ACCAA_1120024"/>
<dbReference type="Proteomes" id="UP000199169">
    <property type="component" value="Unassembled WGS sequence"/>
</dbReference>
<reference evidence="3" key="1">
    <citation type="submission" date="2016-06" db="EMBL/GenBank/DDBJ databases">
        <authorList>
            <person name="McIlroy S.J."/>
            <person name="Karst S.M."/>
            <person name="Albertsen M."/>
        </authorList>
    </citation>
    <scope>NUCLEOTIDE SEQUENCE [LARGE SCALE GENOMIC DNA]</scope>
</reference>
<evidence type="ECO:0000256" key="1">
    <source>
        <dbReference type="SAM" id="MobiDB-lite"/>
    </source>
</evidence>
<dbReference type="EMBL" id="FLQX01000016">
    <property type="protein sequence ID" value="SBT03775.1"/>
    <property type="molecule type" value="Genomic_DNA"/>
</dbReference>
<organism evidence="2 3">
    <name type="scientific">Candidatus Accumulibacter aalborgensis</name>
    <dbReference type="NCBI Taxonomy" id="1860102"/>
    <lineage>
        <taxon>Bacteria</taxon>
        <taxon>Pseudomonadati</taxon>
        <taxon>Pseudomonadota</taxon>
        <taxon>Betaproteobacteria</taxon>
        <taxon>Candidatus Accumulibacter</taxon>
    </lineage>
</organism>
<keyword evidence="3" id="KW-1185">Reference proteome</keyword>
<proteinExistence type="predicted"/>
<evidence type="ECO:0000313" key="2">
    <source>
        <dbReference type="EMBL" id="SBT03775.1"/>
    </source>
</evidence>
<gene>
    <name evidence="2" type="ORF">ACCAA_1120024</name>
</gene>
<protein>
    <submittedName>
        <fullName evidence="2">Uncharacterized protein</fullName>
    </submittedName>
</protein>